<feature type="region of interest" description="Disordered" evidence="1">
    <location>
        <begin position="296"/>
        <end position="351"/>
    </location>
</feature>
<protein>
    <submittedName>
        <fullName evidence="2">Uncharacterized protein</fullName>
    </submittedName>
</protein>
<proteinExistence type="predicted"/>
<organism evidence="2 3">
    <name type="scientific">Diacronema lutheri</name>
    <name type="common">Unicellular marine alga</name>
    <name type="synonym">Monochrysis lutheri</name>
    <dbReference type="NCBI Taxonomy" id="2081491"/>
    <lineage>
        <taxon>Eukaryota</taxon>
        <taxon>Haptista</taxon>
        <taxon>Haptophyta</taxon>
        <taxon>Pavlovophyceae</taxon>
        <taxon>Pavlovales</taxon>
        <taxon>Pavlovaceae</taxon>
        <taxon>Diacronema</taxon>
    </lineage>
</organism>
<evidence type="ECO:0000313" key="2">
    <source>
        <dbReference type="EMBL" id="KAG8461562.1"/>
    </source>
</evidence>
<sequence>MANGAADAALRRKLDDLSAAHAEVVAGLSTEVERLQTVAHGLMLQLVLNGLTPQVPTGREFVRALYDQVAGALRRGEAQLPELMLDGAVRTSASPHAITELPRVAPEQVMPAAEPATTPPRISLAPAPERTPAPASTSSLQSVSSAGRRGLLRTSSVPQFARSERQSLPLSPSASSTSSLAARSAGRARPHGDDATRSRRAAADAAAYLMDEERPLASTWSPAGAAMAAAGSGGSAALREEAGLHGAGAAIDLRTTHTPFVASPSDLAAATASAHSNPIGGAGLGSDVPRVLLRKGGGSYSMRKPRNLAPIGATERSALGGFGVRTNRREKAKPSDGPATWPQSALGLDDR</sequence>
<feature type="compositionally biased region" description="Low complexity" evidence="1">
    <location>
        <begin position="136"/>
        <end position="145"/>
    </location>
</feature>
<evidence type="ECO:0000256" key="1">
    <source>
        <dbReference type="SAM" id="MobiDB-lite"/>
    </source>
</evidence>
<keyword evidence="3" id="KW-1185">Reference proteome</keyword>
<accession>A0A8J5XD91</accession>
<dbReference type="EMBL" id="JAGTXO010000025">
    <property type="protein sequence ID" value="KAG8461562.1"/>
    <property type="molecule type" value="Genomic_DNA"/>
</dbReference>
<dbReference type="OrthoDB" id="10653289at2759"/>
<reference evidence="2" key="1">
    <citation type="submission" date="2021-05" db="EMBL/GenBank/DDBJ databases">
        <title>The genome of the haptophyte Pavlova lutheri (Diacronema luteri, Pavlovales) - a model for lipid biosynthesis in eukaryotic algae.</title>
        <authorList>
            <person name="Hulatt C.J."/>
            <person name="Posewitz M.C."/>
        </authorList>
    </citation>
    <scope>NUCLEOTIDE SEQUENCE</scope>
    <source>
        <strain evidence="2">NIVA-4/92</strain>
    </source>
</reference>
<feature type="region of interest" description="Disordered" evidence="1">
    <location>
        <begin position="106"/>
        <end position="200"/>
    </location>
</feature>
<gene>
    <name evidence="2" type="ORF">KFE25_001166</name>
</gene>
<dbReference type="Proteomes" id="UP000751190">
    <property type="component" value="Unassembled WGS sequence"/>
</dbReference>
<dbReference type="AlphaFoldDB" id="A0A8J5XD91"/>
<name>A0A8J5XD91_DIALT</name>
<evidence type="ECO:0000313" key="3">
    <source>
        <dbReference type="Proteomes" id="UP000751190"/>
    </source>
</evidence>
<comment type="caution">
    <text evidence="2">The sequence shown here is derived from an EMBL/GenBank/DDBJ whole genome shotgun (WGS) entry which is preliminary data.</text>
</comment>
<feature type="compositionally biased region" description="Low complexity" evidence="1">
    <location>
        <begin position="167"/>
        <end position="187"/>
    </location>
</feature>